<evidence type="ECO:0000256" key="2">
    <source>
        <dbReference type="ARBA" id="ARBA00007774"/>
    </source>
</evidence>
<feature type="compositionally biased region" description="Basic and acidic residues" evidence="5">
    <location>
        <begin position="272"/>
        <end position="287"/>
    </location>
</feature>
<feature type="region of interest" description="Disordered" evidence="5">
    <location>
        <begin position="376"/>
        <end position="414"/>
    </location>
</feature>
<dbReference type="AlphaFoldDB" id="A0A6F9DVV0"/>
<organism evidence="6">
    <name type="scientific">Phallusia mammillata</name>
    <dbReference type="NCBI Taxonomy" id="59560"/>
    <lineage>
        <taxon>Eukaryota</taxon>
        <taxon>Metazoa</taxon>
        <taxon>Chordata</taxon>
        <taxon>Tunicata</taxon>
        <taxon>Ascidiacea</taxon>
        <taxon>Phlebobranchia</taxon>
        <taxon>Ascidiidae</taxon>
        <taxon>Phallusia</taxon>
    </lineage>
</organism>
<evidence type="ECO:0000256" key="4">
    <source>
        <dbReference type="ARBA" id="ARBA00023242"/>
    </source>
</evidence>
<sequence>MTKGNPQEYVKQLKEEVNDIELSDHELDDDKHTELLSSIGVNVDVDKKHKNKQVRTEASRDVSVFSLLGASGDGTQKKVNLNQLLKGVKESANVNVLKKQLSRVNRPQRHLEAPLPKPVAERLQRKVEYQKTSEKLAKWDPVVQSHRKADHISFPLTQPPLYIKTVDKQLSRKGKKLTPLEEEIYALLRGNKCVERPDHDLTLQEEEILASVSLEEAQERRAELQKHRALMSYHESKSKRQKKIKSKKYHRMLRKRKMKEDATKEDDDEAEDAVKRAERMRAEERASLRHRTGSKWARSRAIMAKHDKDSKELLNEQLQKHRELVTKPLPDSVESDDGVDTNVNANGEDNLYSSENFEIASSNPWLRTNVENKNGKQIVENGGDPVGNKETASDNNEEHKMDSECENESNLDEPKQKLRKWLSSEDTDLDVSKHALDISSSDAMVKFKEAYDKLQHEISSEKKTAPDRAENVFQDLKEETIEEDKEMQDGLNEQCNNAEYDVTVRSQPLQILSRSSGESKSMKVDTDATKSFSSATKVSEQEAEFVAEEDLEMGSEARQQMTIEQAFADDDVVAEFAKSKREIVEEGKPKVVSLALPGWGEWGGVGINPSKRKRRRFRVKPVPMKPRLDQKLGHVIINEKRDVHIAKHQVNDIPFPYTNKEQFERTVAQPIGSTWNTQSAFNSFVKPKVDTVMGSIIPPMNSDEALGELKKASKWKEDRKKLKRKHEHKNKLEKLKMFL</sequence>
<dbReference type="InterPro" id="IPR006709">
    <property type="entry name" value="SSU_processome_Utp14"/>
</dbReference>
<keyword evidence="4" id="KW-0539">Nucleus</keyword>
<gene>
    <name evidence="6" type="primary">Utp14a</name>
</gene>
<accession>A0A6F9DVV0</accession>
<name>A0A6F9DVV0_9ASCI</name>
<reference evidence="6" key="1">
    <citation type="submission" date="2020-04" db="EMBL/GenBank/DDBJ databases">
        <authorList>
            <person name="Neveu A P."/>
        </authorList>
    </citation>
    <scope>NUCLEOTIDE SEQUENCE</scope>
    <source>
        <tissue evidence="6">Whole embryo</tissue>
    </source>
</reference>
<dbReference type="PANTHER" id="PTHR14150">
    <property type="entry name" value="U3 SMALL NUCLEOLAR RNA-ASSOCIATED PROTEIN 14"/>
    <property type="match status" value="1"/>
</dbReference>
<comment type="subcellular location">
    <subcellularLocation>
        <location evidence="1">Nucleus</location>
        <location evidence="1">Nucleolus</location>
    </subcellularLocation>
</comment>
<feature type="region of interest" description="Disordered" evidence="5">
    <location>
        <begin position="254"/>
        <end position="292"/>
    </location>
</feature>
<dbReference type="EMBL" id="LR791712">
    <property type="protein sequence ID" value="CAB3267574.1"/>
    <property type="molecule type" value="mRNA"/>
</dbReference>
<evidence type="ECO:0000313" key="6">
    <source>
        <dbReference type="EMBL" id="CAB3267574.1"/>
    </source>
</evidence>
<evidence type="ECO:0000256" key="3">
    <source>
        <dbReference type="ARBA" id="ARBA00022553"/>
    </source>
</evidence>
<dbReference type="Pfam" id="PF04615">
    <property type="entry name" value="Utp14"/>
    <property type="match status" value="2"/>
</dbReference>
<dbReference type="GO" id="GO:0006364">
    <property type="term" value="P:rRNA processing"/>
    <property type="evidence" value="ECO:0007669"/>
    <property type="project" value="InterPro"/>
</dbReference>
<dbReference type="GO" id="GO:0032040">
    <property type="term" value="C:small-subunit processome"/>
    <property type="evidence" value="ECO:0007669"/>
    <property type="project" value="InterPro"/>
</dbReference>
<evidence type="ECO:0000256" key="1">
    <source>
        <dbReference type="ARBA" id="ARBA00004604"/>
    </source>
</evidence>
<keyword evidence="3" id="KW-0597">Phosphoprotein</keyword>
<comment type="similarity">
    <text evidence="2">Belongs to the UTP14 family.</text>
</comment>
<dbReference type="PANTHER" id="PTHR14150:SF12">
    <property type="entry name" value="U3 SMALL NUCLEOLAR RNA-ASSOCIATED PROTEIN 14 HOMOLOG A"/>
    <property type="match status" value="1"/>
</dbReference>
<evidence type="ECO:0000256" key="5">
    <source>
        <dbReference type="SAM" id="MobiDB-lite"/>
    </source>
</evidence>
<proteinExistence type="evidence at transcript level"/>
<protein>
    <submittedName>
        <fullName evidence="6">U3 small nucleolar RNA-associated protein 14 homolog A-like</fullName>
    </submittedName>
</protein>